<dbReference type="InterPro" id="IPR015867">
    <property type="entry name" value="N-reg_PII/ATP_PRibTrfase_C"/>
</dbReference>
<dbReference type="EMBL" id="WHPF01000004">
    <property type="protein sequence ID" value="NNV55166.1"/>
    <property type="molecule type" value="Genomic_DNA"/>
</dbReference>
<dbReference type="GO" id="GO:0046872">
    <property type="term" value="F:metal ion binding"/>
    <property type="evidence" value="ECO:0007669"/>
    <property type="project" value="UniProtKB-UniRule"/>
</dbReference>
<dbReference type="RefSeq" id="WP_171607094.1">
    <property type="nucleotide sequence ID" value="NZ_WHPF01000004.1"/>
</dbReference>
<sequence length="366" mass="39657">MKISDIIYTLESFAPPAYQESYDNAGLITGNSSWDCTGIICALDATEAVVEEAVKKGCNLIVAHHPIVFGGLKKITGKNYVEQTIIAAIKQDIAIYAIHTNLDNVMAGVNSRIADKLGLENRTILQPKPAQLVKLCTFVPDEQADAVRNALFAAGAGHIGNYSEASFNTDGIGTYKANERANPYAGKAGKRHEEPEVKIEVLLPAYLQNSLVKALLAAHPYEEVAYDLVPLANANKEVGSGLVGQLPQPLTEVELLHKLKASFGLSVVRHTPLLQKPVSTIALCGGAGSFLTKAAIAAGAQVFITADVKYHEFFDANNQLVIADIGHWESEQFTIDLLFDILIAKFPTFAVQKTEVRTNPVYYFCQ</sequence>
<gene>
    <name evidence="7" type="ORF">GD597_06830</name>
</gene>
<feature type="binding site" evidence="6">
    <location>
        <position position="331"/>
    </location>
    <ligand>
        <name>a divalent metal cation</name>
        <dbReference type="ChEBI" id="CHEBI:60240"/>
        <label>1</label>
    </ligand>
</feature>
<feature type="binding site" evidence="6">
    <location>
        <position position="103"/>
    </location>
    <ligand>
        <name>a divalent metal cation</name>
        <dbReference type="ChEBI" id="CHEBI:60240"/>
        <label>1</label>
    </ligand>
</feature>
<dbReference type="FunFam" id="3.30.70.120:FF:000006">
    <property type="entry name" value="GTP cyclohydrolase 1 type 2 homolog"/>
    <property type="match status" value="1"/>
</dbReference>
<comment type="caution">
    <text evidence="7">The sequence shown here is derived from an EMBL/GenBank/DDBJ whole genome shotgun (WGS) entry which is preliminary data.</text>
</comment>
<dbReference type="SUPFAM" id="SSF102705">
    <property type="entry name" value="NIF3 (NGG1p interacting factor 3)-like"/>
    <property type="match status" value="1"/>
</dbReference>
<dbReference type="InterPro" id="IPR002678">
    <property type="entry name" value="DUF34/NIF3"/>
</dbReference>
<evidence type="ECO:0000313" key="8">
    <source>
        <dbReference type="Proteomes" id="UP000598971"/>
    </source>
</evidence>
<dbReference type="Proteomes" id="UP000598971">
    <property type="component" value="Unassembled WGS sequence"/>
</dbReference>
<comment type="similarity">
    <text evidence="1 5">Belongs to the GTP cyclohydrolase I type 2/NIF3 family.</text>
</comment>
<keyword evidence="8" id="KW-1185">Reference proteome</keyword>
<feature type="binding site" evidence="6">
    <location>
        <position position="65"/>
    </location>
    <ligand>
        <name>a divalent metal cation</name>
        <dbReference type="ChEBI" id="CHEBI:60240"/>
        <label>1</label>
    </ligand>
</feature>
<dbReference type="PANTHER" id="PTHR13799:SF14">
    <property type="entry name" value="GTP CYCLOHYDROLASE 1 TYPE 2 HOMOLOG"/>
    <property type="match status" value="1"/>
</dbReference>
<dbReference type="FunFam" id="3.40.1390.30:FF:000001">
    <property type="entry name" value="GTP cyclohydrolase 1 type 2"/>
    <property type="match status" value="1"/>
</dbReference>
<dbReference type="GO" id="GO:0005737">
    <property type="term" value="C:cytoplasm"/>
    <property type="evidence" value="ECO:0007669"/>
    <property type="project" value="TreeGrafter"/>
</dbReference>
<evidence type="ECO:0000256" key="5">
    <source>
        <dbReference type="PIRNR" id="PIRNR037489"/>
    </source>
</evidence>
<evidence type="ECO:0000256" key="1">
    <source>
        <dbReference type="ARBA" id="ARBA00006964"/>
    </source>
</evidence>
<organism evidence="7 8">
    <name type="scientific">Limnovirga soli</name>
    <dbReference type="NCBI Taxonomy" id="2656915"/>
    <lineage>
        <taxon>Bacteria</taxon>
        <taxon>Pseudomonadati</taxon>
        <taxon>Bacteroidota</taxon>
        <taxon>Chitinophagia</taxon>
        <taxon>Chitinophagales</taxon>
        <taxon>Chitinophagaceae</taxon>
        <taxon>Limnovirga</taxon>
    </lineage>
</organism>
<evidence type="ECO:0000256" key="6">
    <source>
        <dbReference type="PIRSR" id="PIRSR602678-1"/>
    </source>
</evidence>
<dbReference type="Gene3D" id="3.40.1390.30">
    <property type="entry name" value="NIF3 (NGG1p interacting factor 3)-like"/>
    <property type="match status" value="1"/>
</dbReference>
<dbReference type="PANTHER" id="PTHR13799">
    <property type="entry name" value="NGG1 INTERACTING FACTOR 3"/>
    <property type="match status" value="1"/>
</dbReference>
<dbReference type="AlphaFoldDB" id="A0A8J8FBW0"/>
<accession>A0A8J8FBW0</accession>
<evidence type="ECO:0000256" key="4">
    <source>
        <dbReference type="ARBA" id="ARBA00022723"/>
    </source>
</evidence>
<comment type="subunit">
    <text evidence="2">Homohexamer.</text>
</comment>
<keyword evidence="4 5" id="KW-0479">Metal-binding</keyword>
<dbReference type="InterPro" id="IPR036069">
    <property type="entry name" value="DUF34/NIF3_sf"/>
</dbReference>
<evidence type="ECO:0000313" key="7">
    <source>
        <dbReference type="EMBL" id="NNV55166.1"/>
    </source>
</evidence>
<dbReference type="InterPro" id="IPR017221">
    <property type="entry name" value="DUF34/NIF3_bac"/>
</dbReference>
<evidence type="ECO:0000256" key="3">
    <source>
        <dbReference type="ARBA" id="ARBA00022112"/>
    </source>
</evidence>
<protein>
    <recommendedName>
        <fullName evidence="3 5">GTP cyclohydrolase 1 type 2 homolog</fullName>
    </recommendedName>
</protein>
<dbReference type="NCBIfam" id="TIGR00486">
    <property type="entry name" value="YbgI_SA1388"/>
    <property type="match status" value="1"/>
</dbReference>
<feature type="binding site" evidence="6">
    <location>
        <position position="64"/>
    </location>
    <ligand>
        <name>a divalent metal cation</name>
        <dbReference type="ChEBI" id="CHEBI:60240"/>
        <label>2</label>
    </ligand>
</feature>
<dbReference type="Gene3D" id="3.30.70.120">
    <property type="match status" value="1"/>
</dbReference>
<feature type="binding site" evidence="6">
    <location>
        <position position="327"/>
    </location>
    <ligand>
        <name>a divalent metal cation</name>
        <dbReference type="ChEBI" id="CHEBI:60240"/>
        <label>1</label>
    </ligand>
</feature>
<dbReference type="PIRSF" id="PIRSF037489">
    <property type="entry name" value="UCP037489_NIF3_YqfO"/>
    <property type="match status" value="1"/>
</dbReference>
<dbReference type="Pfam" id="PF01784">
    <property type="entry name" value="DUF34_NIF3"/>
    <property type="match status" value="1"/>
</dbReference>
<evidence type="ECO:0000256" key="2">
    <source>
        <dbReference type="ARBA" id="ARBA00011643"/>
    </source>
</evidence>
<proteinExistence type="inferred from homology"/>
<reference evidence="7" key="1">
    <citation type="submission" date="2019-10" db="EMBL/GenBank/DDBJ databases">
        <title>Draft genome sequence of Panacibacter sp. KCS-6.</title>
        <authorList>
            <person name="Yim K.J."/>
        </authorList>
    </citation>
    <scope>NUCLEOTIDE SEQUENCE</scope>
    <source>
        <strain evidence="7">KCS-6</strain>
    </source>
</reference>
<name>A0A8J8FBW0_9BACT</name>